<dbReference type="Pfam" id="PF00109">
    <property type="entry name" value="ketoacyl-synt"/>
    <property type="match status" value="2"/>
</dbReference>
<dbReference type="SUPFAM" id="SSF54637">
    <property type="entry name" value="Thioesterase/thiol ester dehydrase-isomerase"/>
    <property type="match status" value="4"/>
</dbReference>
<evidence type="ECO:0000256" key="6">
    <source>
        <dbReference type="ARBA" id="ARBA00023160"/>
    </source>
</evidence>
<feature type="domain" description="Ketosynthase family 3 (KS3)" evidence="8">
    <location>
        <begin position="476"/>
        <end position="922"/>
    </location>
</feature>
<dbReference type="InterPro" id="IPR052568">
    <property type="entry name" value="PKS-FAS_Synthase"/>
</dbReference>
<feature type="domain" description="Ketosynthase family 3 (KS3)" evidence="8">
    <location>
        <begin position="1"/>
        <end position="454"/>
    </location>
</feature>
<dbReference type="InterPro" id="IPR013114">
    <property type="entry name" value="FabA_FabZ"/>
</dbReference>
<dbReference type="GO" id="GO:0016746">
    <property type="term" value="F:acyltransferase activity"/>
    <property type="evidence" value="ECO:0007669"/>
    <property type="project" value="InterPro"/>
</dbReference>
<dbReference type="SMART" id="SM00825">
    <property type="entry name" value="PKS_KS"/>
    <property type="match status" value="1"/>
</dbReference>
<evidence type="ECO:0000256" key="2">
    <source>
        <dbReference type="ARBA" id="ARBA00006714"/>
    </source>
</evidence>
<dbReference type="InterPro" id="IPR014030">
    <property type="entry name" value="Ketoacyl_synth_N"/>
</dbReference>
<dbReference type="EMBL" id="UOFX01000044">
    <property type="protein sequence ID" value="VAX08948.1"/>
    <property type="molecule type" value="Genomic_DNA"/>
</dbReference>
<sequence>MDKIAIIGASCLFPGAETPVAYWQNLVANKDSKVAADAEQMGRTPADYFNPAKNGPAEEIKDRYYCTTGGYIQGFQFDSNGYALDAEQLGELDNTFQWALHVCREALQDSGYSAQADKLARCGVILGNLSFPTKKSNQLFLPLYHQALSTPLKTLLNDQSLEMGAESGSAALANGGVAGHPATIINQALELGDVSLVLDAACASSLYSMKLACSYLLSHKADMMLAGAVSAADPWFVAMGFSTFKAFPEGVISRPLDKNSQGLNTGEGAGMFVLKRYADALRDGDNIQAVISSVGLSNDGKGKFVLSPNQAGQERCYQRAYENSDIQPEDVDYIECHATGTPLGDETELQSMAGFFADKDVHFTMGTAKSNFGHLLTSAGMAGMLKIILSMKNDLLPATINVREPMGAESDRIAGDKILTTNSPWPQIKQPSKKVAAISAFGFGGTNAHLVMAEHLPLTKKEQAKAVKQGSAKWAAEPVSIVGMGAYFGQSKSLSELEETLYKSKQLQIPLPEHRWQGIENDADLMKKFGLSAPDAKAPLGNYIDQFDFDHLYFKIPPEEQAPLLPQQLLMMKVLDEALQDSSLAKGGNVGVIVAMEMDLGIHQFRGRIDVAWQLQESLCNSNIKLTEAQQQQLTDLLKDSLHNAVEINQFTSFIGNIIPCRICSLWDFSGPAFTISSAENSVFKALEVAKLFLDSGEVDAMVVGAVDLAGGFEHVYLQNRRNPLDMNSSSGLSFDQNSAGWTIGEGAGAVVLKRHDQVKASDRIYATIEALAGKRKISADSLHRAAADALQQAGIAKDKIDYIELNSSGIQSQDSAEIAALAQTYQQQPCALGSVKANIGHTFAASGIASLVKTALCIYQRFIPGIPAWQEPKDIAAWETNGFYFPAESRPWLINSDQKKRYAAINSLGQDDSCYHLILSEADRSQIPSNEFFENCSIFMFPLGAQSETELLTELASLESAITESNDLKALSLSKYRQFKQHTNPKYRLALLARSTEELQRQILSATKGVPVALESGEEWSTPLGSYFTPTPQAKEGKIAFVYPGGFNSYIGMARDVFQMFPEVVDLVADASSNLKTMMRTRYIYPQTLSAPDKKRLKQLEEAMGEDAIAMFESGIMTSIIYTKVIQDLLGVQPGAAFGHSMGELSMLFSSGAWSNTDYMSKTLHSTATFHHRLVGEMDVVRKAWNLPPAKEGDKPIWGTYTLRTSPEKAKLVIAEEERVFLIIVNAPNEIVIAGDDEACRRVVKKLKWKLFPVPIKDVVHNELVKAEFDALKELHTMPTTKIDGVDFYTAADYQKTEIKDDVIGHNIATFYTHMVDFPKLVNKVYDDGARIFIELGPQGSCAKWIGESLKGKAHLAVNINRKGVDDYTSLLRLAAKLTSHGVAMNLDRLYPTESEQADKVASLIKPVLLGRQPFTEVILSAENRTKFLPEKAAPVVKKTEAVQMRQHMPDRKTVVSPLPITASAGISGYQDEMLHKMFRHNINISKMHGDFIASRHQGLQTQTAAIIDSIRSPDTVQLVSTAPQQLFPTEYSTPKQIIFSEADLREFAYGKIGKVFGSEYAIIDSYPKRVMLPMDPYLLVTRVTEMQGQRDEFKPSKMTTEYDIPHNAWYSTDGQIPTCICIESGQCDLLLISYMGIDFDNKGKYLYRLLDCTLTFLDDQPKEGQTLRYEISINSFAKHGNNLLFFFNYECFIGDKMILKMDGGCAGFFSEEELAVGKGVIRTNEETSTRAKVKKSSFTPILQCSKTAFDKGDMQALMRGDLASCYANQAYDKRGKNPSLHFPLEKIMMLDRITSVDRTGGLWGLGFLVAEKDLQPDEWYFTSHFRDDPVLAGSLMSEGCVQLLQFFMLYLGLHTKTEDARFQTIRNIPQPIRCRGQALPKHRMITYQLEVTEIGLSPKPYAKGNVDILIDGKVVVDFRNVCLELSEKGTEERALLSGGTVIAPQPVATPPVLSIVPSAKAKAPLFTDEQIVHFATGDIEACFGPEFAIYKQPPAKAGDPPRRPPRTPNGYLQVMHRVLDVEGERHDFDNTTKCTAEYDVAQDIWFCTENSHPAFSPYSMLMEIALQPNGFLTSHIGSTLLYPDCNLYFRNLDGRGRLIKEVDLRGKTIVNKSTMYSTSAVMNNIIQKFTFELICDGETFYEGDAVFGFFTADSLSNQVGMDKGKKLLPWYKEESIPQDRLIEIDLHSEQVRQDLYAAKEAKPYYHLAGGMLDFIDESIVVVDGGKYGKGYVHSMNVIDASDWFYPCHFYQDPVMPGSLGVEAMIQSIQVYVLQQDLAKGFQNPRFGLVEDEAKWCYRGQIIPDNKQMTLEIHIKEIRENTGRIDILVDGNLWKDGLRIYSVESIGLSIQEVG</sequence>
<organism evidence="9">
    <name type="scientific">hydrothermal vent metagenome</name>
    <dbReference type="NCBI Taxonomy" id="652676"/>
    <lineage>
        <taxon>unclassified sequences</taxon>
        <taxon>metagenomes</taxon>
        <taxon>ecological metagenomes</taxon>
    </lineage>
</organism>
<dbReference type="PROSITE" id="PS52004">
    <property type="entry name" value="KS3_2"/>
    <property type="match status" value="2"/>
</dbReference>
<proteinExistence type="inferred from homology"/>
<dbReference type="SUPFAM" id="SSF53901">
    <property type="entry name" value="Thiolase-like"/>
    <property type="match status" value="2"/>
</dbReference>
<dbReference type="SUPFAM" id="SSF52151">
    <property type="entry name" value="FabD/lysophospholipase-like"/>
    <property type="match status" value="1"/>
</dbReference>
<evidence type="ECO:0000259" key="8">
    <source>
        <dbReference type="PROSITE" id="PS52004"/>
    </source>
</evidence>
<evidence type="ECO:0000256" key="1">
    <source>
        <dbReference type="ARBA" id="ARBA00005194"/>
    </source>
</evidence>
<evidence type="ECO:0000313" key="9">
    <source>
        <dbReference type="EMBL" id="VAX08948.1"/>
    </source>
</evidence>
<dbReference type="InterPro" id="IPR016035">
    <property type="entry name" value="Acyl_Trfase/lysoPLipase"/>
</dbReference>
<dbReference type="GO" id="GO:0006633">
    <property type="term" value="P:fatty acid biosynthetic process"/>
    <property type="evidence" value="ECO:0007669"/>
    <property type="project" value="UniProtKB-UniPathway"/>
</dbReference>
<protein>
    <submittedName>
        <fullName evidence="9">Omega-3 polyunsaturated fatty acid synthase subunit, PfaC</fullName>
    </submittedName>
</protein>
<dbReference type="InterPro" id="IPR014031">
    <property type="entry name" value="Ketoacyl_synth_C"/>
</dbReference>
<evidence type="ECO:0000256" key="4">
    <source>
        <dbReference type="ARBA" id="ARBA00022832"/>
    </source>
</evidence>
<dbReference type="PANTHER" id="PTHR43074:SF1">
    <property type="entry name" value="BETA-KETOACYL SYNTHASE FAMILY PROTEIN-RELATED"/>
    <property type="match status" value="1"/>
</dbReference>
<keyword evidence="3" id="KW-0444">Lipid biosynthesis</keyword>
<dbReference type="GO" id="GO:0019171">
    <property type="term" value="F:(3R)-hydroxyacyl-[acyl-carrier-protein] dehydratase activity"/>
    <property type="evidence" value="ECO:0007669"/>
    <property type="project" value="InterPro"/>
</dbReference>
<dbReference type="UniPathway" id="UPA00094"/>
<dbReference type="GO" id="GO:0005737">
    <property type="term" value="C:cytoplasm"/>
    <property type="evidence" value="ECO:0007669"/>
    <property type="project" value="InterPro"/>
</dbReference>
<comment type="pathway">
    <text evidence="1">Lipid metabolism; fatty acid biosynthesis.</text>
</comment>
<dbReference type="Gene3D" id="3.10.129.10">
    <property type="entry name" value="Hotdog Thioesterase"/>
    <property type="match status" value="4"/>
</dbReference>
<dbReference type="Pfam" id="PF02801">
    <property type="entry name" value="Ketoacyl-synt_C"/>
    <property type="match status" value="2"/>
</dbReference>
<dbReference type="InterPro" id="IPR001227">
    <property type="entry name" value="Ac_transferase_dom_sf"/>
</dbReference>
<dbReference type="InterPro" id="IPR010083">
    <property type="entry name" value="FabA"/>
</dbReference>
<evidence type="ECO:0000256" key="3">
    <source>
        <dbReference type="ARBA" id="ARBA00022516"/>
    </source>
</evidence>
<keyword evidence="6" id="KW-0275">Fatty acid biosynthesis</keyword>
<dbReference type="Gene3D" id="3.30.70.3290">
    <property type="match status" value="1"/>
</dbReference>
<dbReference type="InterPro" id="IPR014043">
    <property type="entry name" value="Acyl_transferase_dom"/>
</dbReference>
<dbReference type="Gene3D" id="3.40.47.10">
    <property type="match status" value="2"/>
</dbReference>
<comment type="similarity">
    <text evidence="2">Belongs to the thioester dehydratase family. FabA subfamily.</text>
</comment>
<keyword evidence="7" id="KW-0456">Lyase</keyword>
<gene>
    <name evidence="9" type="ORF">MNBD_GAMMA26-2201</name>
</gene>
<keyword evidence="5" id="KW-0443">Lipid metabolism</keyword>
<evidence type="ECO:0000256" key="7">
    <source>
        <dbReference type="ARBA" id="ARBA00023239"/>
    </source>
</evidence>
<dbReference type="CDD" id="cd01287">
    <property type="entry name" value="FabA"/>
    <property type="match status" value="2"/>
</dbReference>
<dbReference type="CDD" id="cd00833">
    <property type="entry name" value="PKS"/>
    <property type="match status" value="2"/>
</dbReference>
<dbReference type="InterPro" id="IPR029069">
    <property type="entry name" value="HotDog_dom_sf"/>
</dbReference>
<dbReference type="SMART" id="SM00827">
    <property type="entry name" value="PKS_AT"/>
    <property type="match status" value="1"/>
</dbReference>
<dbReference type="InterPro" id="IPR020841">
    <property type="entry name" value="PKS_Beta-ketoAc_synthase_dom"/>
</dbReference>
<dbReference type="InterPro" id="IPR016039">
    <property type="entry name" value="Thiolase-like"/>
</dbReference>
<keyword evidence="4" id="KW-0276">Fatty acid metabolism</keyword>
<dbReference type="Gene3D" id="3.40.366.10">
    <property type="entry name" value="Malonyl-Coenzyme A Acyl Carrier Protein, domain 2"/>
    <property type="match status" value="2"/>
</dbReference>
<dbReference type="Pfam" id="PF07977">
    <property type="entry name" value="FabA"/>
    <property type="match status" value="2"/>
</dbReference>
<evidence type="ECO:0000256" key="5">
    <source>
        <dbReference type="ARBA" id="ARBA00023098"/>
    </source>
</evidence>
<dbReference type="PANTHER" id="PTHR43074">
    <property type="entry name" value="OMEGA-3 POLYUNSATURATED FATTY ACID SYNTHASE PFAB-RELATED"/>
    <property type="match status" value="1"/>
</dbReference>
<reference evidence="9" key="1">
    <citation type="submission" date="2018-06" db="EMBL/GenBank/DDBJ databases">
        <authorList>
            <person name="Zhirakovskaya E."/>
        </authorList>
    </citation>
    <scope>NUCLEOTIDE SEQUENCE</scope>
</reference>
<accession>A0A3B1BC08</accession>
<name>A0A3B1BC08_9ZZZZ</name>